<evidence type="ECO:0000259" key="13">
    <source>
        <dbReference type="SMART" id="SM01390"/>
    </source>
</evidence>
<dbReference type="Pfam" id="PF00163">
    <property type="entry name" value="Ribosomal_S4"/>
    <property type="match status" value="1"/>
</dbReference>
<comment type="function">
    <text evidence="1 10">With S5 and S12 plays an important role in translational accuracy.</text>
</comment>
<evidence type="ECO:0000256" key="7">
    <source>
        <dbReference type="ARBA" id="ARBA00023274"/>
    </source>
</evidence>
<feature type="domain" description="Small ribosomal subunit protein uS4 N-terminal" evidence="13">
    <location>
        <begin position="3"/>
        <end position="98"/>
    </location>
</feature>
<evidence type="ECO:0000259" key="12">
    <source>
        <dbReference type="SMART" id="SM00363"/>
    </source>
</evidence>
<comment type="function">
    <text evidence="2 10">One of the primary rRNA binding proteins, it binds directly to 16S rRNA where it nucleates assembly of the body of the 30S subunit.</text>
</comment>
<keyword evidence="7 10" id="KW-0687">Ribonucleoprotein</keyword>
<evidence type="ECO:0000256" key="10">
    <source>
        <dbReference type="HAMAP-Rule" id="MF_01306"/>
    </source>
</evidence>
<keyword evidence="4 10" id="KW-0699">rRNA-binding</keyword>
<dbReference type="AlphaFoldDB" id="A0A6I6DE25"/>
<evidence type="ECO:0000256" key="2">
    <source>
        <dbReference type="ARBA" id="ARBA00003866"/>
    </source>
</evidence>
<evidence type="ECO:0000256" key="5">
    <source>
        <dbReference type="ARBA" id="ARBA00022884"/>
    </source>
</evidence>
<dbReference type="OrthoDB" id="9803672at2"/>
<dbReference type="PROSITE" id="PS00632">
    <property type="entry name" value="RIBOSOMAL_S4"/>
    <property type="match status" value="1"/>
</dbReference>
<dbReference type="FunFam" id="1.10.1050.10:FF:000001">
    <property type="entry name" value="30S ribosomal protein S4"/>
    <property type="match status" value="1"/>
</dbReference>
<comment type="similarity">
    <text evidence="3 10 11">Belongs to the universal ribosomal protein uS4 family.</text>
</comment>
<dbReference type="HAMAP" id="MF_01306_B">
    <property type="entry name" value="Ribosomal_uS4_B"/>
    <property type="match status" value="1"/>
</dbReference>
<comment type="subunit">
    <text evidence="8 10">Part of the 30S ribosomal subunit. Contacts protein S5. The interaction surface between S4 and S5 is involved in control of translational fidelity.</text>
</comment>
<dbReference type="NCBIfam" id="NF003717">
    <property type="entry name" value="PRK05327.1"/>
    <property type="match status" value="1"/>
</dbReference>
<dbReference type="Gene3D" id="1.10.1050.10">
    <property type="entry name" value="Ribosomal Protein S4 Delta 41, Chain A, domain 1"/>
    <property type="match status" value="1"/>
</dbReference>
<dbReference type="PROSITE" id="PS50889">
    <property type="entry name" value="S4"/>
    <property type="match status" value="1"/>
</dbReference>
<evidence type="ECO:0000256" key="6">
    <source>
        <dbReference type="ARBA" id="ARBA00022980"/>
    </source>
</evidence>
<proteinExistence type="inferred from homology"/>
<dbReference type="NCBIfam" id="TIGR01017">
    <property type="entry name" value="rpsD_bact"/>
    <property type="match status" value="1"/>
</dbReference>
<evidence type="ECO:0000256" key="9">
    <source>
        <dbReference type="ARBA" id="ARBA00035254"/>
    </source>
</evidence>
<reference evidence="15" key="1">
    <citation type="journal article" date="2019" name="Microbiology">
        <title>Complete Genome Sequence of an Uncultured Bacterium of the Candidate Phylum Bipolaricaulota.</title>
        <authorList>
            <person name="Kadnikov V.V."/>
            <person name="Mardanov A.V."/>
            <person name="Beletsky A.V."/>
            <person name="Frank Y.A."/>
            <person name="Karnachuk O.V."/>
            <person name="Ravin N.V."/>
        </authorList>
    </citation>
    <scope>NUCLEOTIDE SEQUENCE [LARGE SCALE GENOMIC DNA]</scope>
</reference>
<dbReference type="CDD" id="cd00165">
    <property type="entry name" value="S4"/>
    <property type="match status" value="1"/>
</dbReference>
<dbReference type="InterPro" id="IPR018079">
    <property type="entry name" value="Ribosomal_uS4_CS"/>
</dbReference>
<dbReference type="RefSeq" id="WP_156204554.1">
    <property type="nucleotide sequence ID" value="NZ_CP046457.1"/>
</dbReference>
<dbReference type="GO" id="GO:0003735">
    <property type="term" value="F:structural constituent of ribosome"/>
    <property type="evidence" value="ECO:0007669"/>
    <property type="project" value="InterPro"/>
</dbReference>
<organism evidence="14 15">
    <name type="scientific">Candidatus Syntrophocurvum alkaliphilum</name>
    <dbReference type="NCBI Taxonomy" id="2293317"/>
    <lineage>
        <taxon>Bacteria</taxon>
        <taxon>Bacillati</taxon>
        <taxon>Bacillota</taxon>
        <taxon>Clostridia</taxon>
        <taxon>Eubacteriales</taxon>
        <taxon>Syntrophomonadaceae</taxon>
        <taxon>Candidatus Syntrophocurvum</taxon>
    </lineage>
</organism>
<name>A0A6I6DE25_9FIRM</name>
<keyword evidence="6 10" id="KW-0689">Ribosomal protein</keyword>
<dbReference type="PANTHER" id="PTHR11831:SF4">
    <property type="entry name" value="SMALL RIBOSOMAL SUBUNIT PROTEIN US4M"/>
    <property type="match status" value="1"/>
</dbReference>
<dbReference type="Gene3D" id="3.10.290.10">
    <property type="entry name" value="RNA-binding S4 domain"/>
    <property type="match status" value="1"/>
</dbReference>
<dbReference type="SMART" id="SM00363">
    <property type="entry name" value="S4"/>
    <property type="match status" value="1"/>
</dbReference>
<dbReference type="Pfam" id="PF01479">
    <property type="entry name" value="S4"/>
    <property type="match status" value="1"/>
</dbReference>
<dbReference type="InterPro" id="IPR001912">
    <property type="entry name" value="Ribosomal_uS4_N"/>
</dbReference>
<dbReference type="Proteomes" id="UP000426444">
    <property type="component" value="Chromosome"/>
</dbReference>
<dbReference type="PANTHER" id="PTHR11831">
    <property type="entry name" value="30S 40S RIBOSOMAL PROTEIN"/>
    <property type="match status" value="1"/>
</dbReference>
<dbReference type="EMBL" id="CP046457">
    <property type="protein sequence ID" value="QGU00805.1"/>
    <property type="molecule type" value="Genomic_DNA"/>
</dbReference>
<protein>
    <recommendedName>
        <fullName evidence="9 10">Small ribosomal subunit protein uS4</fullName>
    </recommendedName>
</protein>
<dbReference type="InterPro" id="IPR005709">
    <property type="entry name" value="Ribosomal_uS4_bac-type"/>
</dbReference>
<keyword evidence="15" id="KW-1185">Reference proteome</keyword>
<dbReference type="FunFam" id="3.10.290.10:FF:000001">
    <property type="entry name" value="30S ribosomal protein S4"/>
    <property type="match status" value="1"/>
</dbReference>
<dbReference type="SMART" id="SM01390">
    <property type="entry name" value="Ribosomal_S4"/>
    <property type="match status" value="1"/>
</dbReference>
<evidence type="ECO:0000256" key="1">
    <source>
        <dbReference type="ARBA" id="ARBA00003004"/>
    </source>
</evidence>
<sequence>MGRYTAAVCRQCRREGEKLFLKGDRCYSEKCAVERKSYIPGEHGQGRRQKPSEYGLQLREKQKTKRIYGVLEKQFHNYFQKADSQKGITGENLLVILERRLDNIVFRLGFASSRKEARQLVNHGHFLLNGRKANIPSMMVKSGDIIQVRENSRDSMKFQELKAQAAYKTPPEWLEVDVDNLTGKVLDLPERDQIDTAVNEQLIVELYSR</sequence>
<gene>
    <name evidence="10" type="primary">rpsD</name>
    <name evidence="14" type="ORF">SYNTR_2211</name>
</gene>
<evidence type="ECO:0000256" key="4">
    <source>
        <dbReference type="ARBA" id="ARBA00022730"/>
    </source>
</evidence>
<dbReference type="GO" id="GO:0006412">
    <property type="term" value="P:translation"/>
    <property type="evidence" value="ECO:0007669"/>
    <property type="project" value="UniProtKB-UniRule"/>
</dbReference>
<evidence type="ECO:0000256" key="11">
    <source>
        <dbReference type="RuleBase" id="RU003699"/>
    </source>
</evidence>
<dbReference type="GO" id="GO:0015935">
    <property type="term" value="C:small ribosomal subunit"/>
    <property type="evidence" value="ECO:0007669"/>
    <property type="project" value="InterPro"/>
</dbReference>
<dbReference type="GO" id="GO:0019843">
    <property type="term" value="F:rRNA binding"/>
    <property type="evidence" value="ECO:0007669"/>
    <property type="project" value="UniProtKB-UniRule"/>
</dbReference>
<dbReference type="InterPro" id="IPR002942">
    <property type="entry name" value="S4_RNA-bd"/>
</dbReference>
<dbReference type="GO" id="GO:0042274">
    <property type="term" value="P:ribosomal small subunit biogenesis"/>
    <property type="evidence" value="ECO:0007669"/>
    <property type="project" value="TreeGrafter"/>
</dbReference>
<evidence type="ECO:0000313" key="14">
    <source>
        <dbReference type="EMBL" id="QGU00805.1"/>
    </source>
</evidence>
<keyword evidence="5 10" id="KW-0694">RNA-binding</keyword>
<dbReference type="KEGG" id="salq:SYNTR_2211"/>
<evidence type="ECO:0000313" key="15">
    <source>
        <dbReference type="Proteomes" id="UP000426444"/>
    </source>
</evidence>
<dbReference type="InterPro" id="IPR022801">
    <property type="entry name" value="Ribosomal_uS4"/>
</dbReference>
<feature type="domain" description="RNA-binding S4" evidence="12">
    <location>
        <begin position="99"/>
        <end position="161"/>
    </location>
</feature>
<evidence type="ECO:0000256" key="8">
    <source>
        <dbReference type="ARBA" id="ARBA00025813"/>
    </source>
</evidence>
<accession>A0A6I6DE25</accession>
<dbReference type="SUPFAM" id="SSF55174">
    <property type="entry name" value="Alpha-L RNA-binding motif"/>
    <property type="match status" value="1"/>
</dbReference>
<dbReference type="InterPro" id="IPR036986">
    <property type="entry name" value="S4_RNA-bd_sf"/>
</dbReference>
<evidence type="ECO:0000256" key="3">
    <source>
        <dbReference type="ARBA" id="ARBA00007465"/>
    </source>
</evidence>